<proteinExistence type="predicted"/>
<dbReference type="InterPro" id="IPR000182">
    <property type="entry name" value="GNAT_dom"/>
</dbReference>
<dbReference type="InterPro" id="IPR016181">
    <property type="entry name" value="Acyl_CoA_acyltransferase"/>
</dbReference>
<sequence length="171" mass="19182">MGIMRTLETPRLILRPLTPEDFEDYAAMLGDPEVGRFLFAQGGMSREDAWRSLALFLGHQQIRGFSNFAVVEKDTGCFVGRVGPWQPLGWPGLELGWCLVRRFWGQGYAAEAAGAALQYCFDDLEATEVVSLVRVGNTRSVRVAERIGHQYQGDTDLRGVRCHNYSQTRPV</sequence>
<evidence type="ECO:0000259" key="1">
    <source>
        <dbReference type="PROSITE" id="PS51186"/>
    </source>
</evidence>
<comment type="caution">
    <text evidence="2">The sequence shown here is derived from an EMBL/GenBank/DDBJ whole genome shotgun (WGS) entry which is preliminary data.</text>
</comment>
<feature type="domain" description="N-acetyltransferase" evidence="1">
    <location>
        <begin position="12"/>
        <end position="170"/>
    </location>
</feature>
<gene>
    <name evidence="2" type="ORF">GCM10023196_063060</name>
</gene>
<dbReference type="PANTHER" id="PTHR43792:SF1">
    <property type="entry name" value="N-ACETYLTRANSFERASE DOMAIN-CONTAINING PROTEIN"/>
    <property type="match status" value="1"/>
</dbReference>
<dbReference type="Proteomes" id="UP001501442">
    <property type="component" value="Unassembled WGS sequence"/>
</dbReference>
<dbReference type="Pfam" id="PF13302">
    <property type="entry name" value="Acetyltransf_3"/>
    <property type="match status" value="1"/>
</dbReference>
<dbReference type="PANTHER" id="PTHR43792">
    <property type="entry name" value="GNAT FAMILY, PUTATIVE (AFU_ORTHOLOGUE AFUA_3G00765)-RELATED-RELATED"/>
    <property type="match status" value="1"/>
</dbReference>
<keyword evidence="3" id="KW-1185">Reference proteome</keyword>
<evidence type="ECO:0000313" key="2">
    <source>
        <dbReference type="EMBL" id="GAA4631890.1"/>
    </source>
</evidence>
<dbReference type="PROSITE" id="PS51186">
    <property type="entry name" value="GNAT"/>
    <property type="match status" value="1"/>
</dbReference>
<accession>A0ABP8UH17</accession>
<name>A0ABP8UH17_9ACTN</name>
<dbReference type="Gene3D" id="3.40.630.30">
    <property type="match status" value="1"/>
</dbReference>
<evidence type="ECO:0000313" key="3">
    <source>
        <dbReference type="Proteomes" id="UP001501442"/>
    </source>
</evidence>
<reference evidence="3" key="1">
    <citation type="journal article" date="2019" name="Int. J. Syst. Evol. Microbiol.">
        <title>The Global Catalogue of Microorganisms (GCM) 10K type strain sequencing project: providing services to taxonomists for standard genome sequencing and annotation.</title>
        <authorList>
            <consortium name="The Broad Institute Genomics Platform"/>
            <consortium name="The Broad Institute Genome Sequencing Center for Infectious Disease"/>
            <person name="Wu L."/>
            <person name="Ma J."/>
        </authorList>
    </citation>
    <scope>NUCLEOTIDE SEQUENCE [LARGE SCALE GENOMIC DNA]</scope>
    <source>
        <strain evidence="3">JCM 17939</strain>
    </source>
</reference>
<dbReference type="SUPFAM" id="SSF55729">
    <property type="entry name" value="Acyl-CoA N-acyltransferases (Nat)"/>
    <property type="match status" value="1"/>
</dbReference>
<dbReference type="EMBL" id="BAABHK010000010">
    <property type="protein sequence ID" value="GAA4631890.1"/>
    <property type="molecule type" value="Genomic_DNA"/>
</dbReference>
<protein>
    <submittedName>
        <fullName evidence="2">GNAT family N-acetyltransferase</fullName>
    </submittedName>
</protein>
<organism evidence="2 3">
    <name type="scientific">Actinoallomurus vinaceus</name>
    <dbReference type="NCBI Taxonomy" id="1080074"/>
    <lineage>
        <taxon>Bacteria</taxon>
        <taxon>Bacillati</taxon>
        <taxon>Actinomycetota</taxon>
        <taxon>Actinomycetes</taxon>
        <taxon>Streptosporangiales</taxon>
        <taxon>Thermomonosporaceae</taxon>
        <taxon>Actinoallomurus</taxon>
    </lineage>
</organism>
<dbReference type="InterPro" id="IPR051531">
    <property type="entry name" value="N-acetyltransferase"/>
</dbReference>